<dbReference type="GO" id="GO:0019305">
    <property type="term" value="P:dTDP-rhamnose biosynthetic process"/>
    <property type="evidence" value="ECO:0007669"/>
    <property type="project" value="UniProtKB-UniPathway"/>
</dbReference>
<proteinExistence type="inferred from homology"/>
<dbReference type="Gene3D" id="3.40.50.720">
    <property type="entry name" value="NAD(P)-binding Rossmann-like Domain"/>
    <property type="match status" value="1"/>
</dbReference>
<evidence type="ECO:0000259" key="3">
    <source>
        <dbReference type="Pfam" id="PF04321"/>
    </source>
</evidence>
<dbReference type="PANTHER" id="PTHR10491">
    <property type="entry name" value="DTDP-4-DEHYDRORHAMNOSE REDUCTASE"/>
    <property type="match status" value="1"/>
</dbReference>
<dbReference type="Gene3D" id="3.90.25.10">
    <property type="entry name" value="UDP-galactose 4-epimerase, domain 1"/>
    <property type="match status" value="1"/>
</dbReference>
<feature type="domain" description="RmlD-like substrate binding" evidence="3">
    <location>
        <begin position="7"/>
        <end position="283"/>
    </location>
</feature>
<reference evidence="4 5" key="1">
    <citation type="submission" date="2020-08" db="EMBL/GenBank/DDBJ databases">
        <title>Cohnella phylogeny.</title>
        <authorList>
            <person name="Dunlap C."/>
        </authorList>
    </citation>
    <scope>NUCLEOTIDE SEQUENCE [LARGE SCALE GENOMIC DNA]</scope>
    <source>
        <strain evidence="4 5">CBP 2801</strain>
    </source>
</reference>
<comment type="function">
    <text evidence="2">Catalyzes the reduction of dTDP-6-deoxy-L-lyxo-4-hexulose to yield dTDP-L-rhamnose.</text>
</comment>
<dbReference type="CDD" id="cd05254">
    <property type="entry name" value="dTDP_HR_like_SDR_e"/>
    <property type="match status" value="1"/>
</dbReference>
<dbReference type="UniPathway" id="UPA00124"/>
<name>A0A7X0VVV2_9BACL</name>
<dbReference type="FunFam" id="3.40.50.720:FF:000159">
    <property type="entry name" value="dTDP-4-dehydrorhamnose reductase"/>
    <property type="match status" value="1"/>
</dbReference>
<keyword evidence="2" id="KW-0521">NADP</keyword>
<dbReference type="GO" id="GO:0008831">
    <property type="term" value="F:dTDP-4-dehydrorhamnose reductase activity"/>
    <property type="evidence" value="ECO:0007669"/>
    <property type="project" value="UniProtKB-EC"/>
</dbReference>
<organism evidence="4 5">
    <name type="scientific">Cohnella zeiphila</name>
    <dbReference type="NCBI Taxonomy" id="2761120"/>
    <lineage>
        <taxon>Bacteria</taxon>
        <taxon>Bacillati</taxon>
        <taxon>Bacillota</taxon>
        <taxon>Bacilli</taxon>
        <taxon>Bacillales</taxon>
        <taxon>Paenibacillaceae</taxon>
        <taxon>Cohnella</taxon>
    </lineage>
</organism>
<protein>
    <recommendedName>
        <fullName evidence="2">dTDP-4-dehydrorhamnose reductase</fullName>
        <ecNumber evidence="2">1.1.1.133</ecNumber>
    </recommendedName>
</protein>
<evidence type="ECO:0000313" key="5">
    <source>
        <dbReference type="Proteomes" id="UP000564644"/>
    </source>
</evidence>
<keyword evidence="5" id="KW-1185">Reference proteome</keyword>
<comment type="similarity">
    <text evidence="1 2">Belongs to the dTDP-4-dehydrorhamnose reductase family.</text>
</comment>
<dbReference type="GO" id="GO:0005829">
    <property type="term" value="C:cytosol"/>
    <property type="evidence" value="ECO:0007669"/>
    <property type="project" value="TreeGrafter"/>
</dbReference>
<dbReference type="InterPro" id="IPR036291">
    <property type="entry name" value="NAD(P)-bd_dom_sf"/>
</dbReference>
<dbReference type="Pfam" id="PF04321">
    <property type="entry name" value="RmlD_sub_bind"/>
    <property type="match status" value="1"/>
</dbReference>
<dbReference type="EMBL" id="JACJVO010000018">
    <property type="protein sequence ID" value="MBB6732291.1"/>
    <property type="molecule type" value="Genomic_DNA"/>
</dbReference>
<dbReference type="Proteomes" id="UP000564644">
    <property type="component" value="Unassembled WGS sequence"/>
</dbReference>
<keyword evidence="2 4" id="KW-0560">Oxidoreductase</keyword>
<dbReference type="RefSeq" id="WP_185129956.1">
    <property type="nucleotide sequence ID" value="NZ_JACJVO010000018.1"/>
</dbReference>
<evidence type="ECO:0000256" key="1">
    <source>
        <dbReference type="ARBA" id="ARBA00010944"/>
    </source>
</evidence>
<sequence length="289" mass="32186">MADRKLRIAVTGAGGQLGRELTNLRIEDVEWLSWTRRELDITDEAQCRSKLAEEKPDAVIHAAAYTAVDQAESDAETAYLVNALGTRYMAEVAEATGAKFCYVSTDYVFDGKGTAPYQEEDAPNPQTVYGRTKLEGERMALAQCSKSFVVRTSWVYGGYGSNFVATMLRLGRTHEQVKVVDDQVGSPTYTLDLARFLTELVRTEHYGIYHASNTGTCSWYEFAQAIFELSGSGTKVIPCTTAEFPRPAPRPAYSVLGQERLLRMGFEPLRPWRSALEEFLASYNFPALP</sequence>
<accession>A0A7X0VVV2</accession>
<dbReference type="AlphaFoldDB" id="A0A7X0VVV2"/>
<evidence type="ECO:0000313" key="4">
    <source>
        <dbReference type="EMBL" id="MBB6732291.1"/>
    </source>
</evidence>
<comment type="caution">
    <text evidence="4">The sequence shown here is derived from an EMBL/GenBank/DDBJ whole genome shotgun (WGS) entry which is preliminary data.</text>
</comment>
<dbReference type="SUPFAM" id="SSF51735">
    <property type="entry name" value="NAD(P)-binding Rossmann-fold domains"/>
    <property type="match status" value="1"/>
</dbReference>
<evidence type="ECO:0000256" key="2">
    <source>
        <dbReference type="RuleBase" id="RU364082"/>
    </source>
</evidence>
<dbReference type="PANTHER" id="PTHR10491:SF4">
    <property type="entry name" value="METHIONINE ADENOSYLTRANSFERASE 2 SUBUNIT BETA"/>
    <property type="match status" value="1"/>
</dbReference>
<dbReference type="NCBIfam" id="TIGR01214">
    <property type="entry name" value="rmlD"/>
    <property type="match status" value="1"/>
</dbReference>
<dbReference type="InterPro" id="IPR029903">
    <property type="entry name" value="RmlD-like-bd"/>
</dbReference>
<comment type="pathway">
    <text evidence="2">Carbohydrate biosynthesis; dTDP-L-rhamnose biosynthesis.</text>
</comment>
<gene>
    <name evidence="4" type="primary">rfbD</name>
    <name evidence="4" type="ORF">H7C18_15330</name>
</gene>
<dbReference type="EC" id="1.1.1.133" evidence="2"/>
<dbReference type="InterPro" id="IPR005913">
    <property type="entry name" value="dTDP_dehydrorham_reduct"/>
</dbReference>